<dbReference type="InterPro" id="IPR006250">
    <property type="entry name" value="Aconitase_put"/>
</dbReference>
<dbReference type="Pfam" id="PF00330">
    <property type="entry name" value="Aconitase"/>
    <property type="match status" value="1"/>
</dbReference>
<dbReference type="GO" id="GO:0006099">
    <property type="term" value="P:tricarboxylic acid cycle"/>
    <property type="evidence" value="ECO:0007669"/>
    <property type="project" value="UniProtKB-UniPathway"/>
</dbReference>
<dbReference type="PRINTS" id="PR00415">
    <property type="entry name" value="ACONITASE"/>
</dbReference>
<dbReference type="PROSITE" id="PS01244">
    <property type="entry name" value="ACONITASE_2"/>
    <property type="match status" value="1"/>
</dbReference>
<keyword evidence="5" id="KW-0408">Iron</keyword>
<evidence type="ECO:0000313" key="9">
    <source>
        <dbReference type="EMBL" id="SDF87475.1"/>
    </source>
</evidence>
<sequence length="641" mass="69467">MNLTQKILSSHLVEGEMRKGQEIAIKIDQTLTQDSTGTMAYLQLEALGIDRVKTELSVAYIDHNTLQQGPENADDHRYIQTVAAKYGIYFSRPGNGICHQVHLERFGRPGKTLLGSDSHTPTAGGLGMLAIGAGGLDVALAMAGEPYRIIMPSIVNVRLTGKLRPWVSAKDVILELLRRLTVKGGVGKIFEYSGDGVKTLSVPERATIANMGAELGATTSIFPSDERTYEFLKAQGREDAFVPLAADEDAEYDEVIEINLDELEPLVALPHSPDNVVKVKDAGRPKVDQVAIGSCTNSSYADLMKVASILRGKVIPEHVSLVIAPGSRQVLNMLAKNGALSDLISAGARILESACGPCIGMGQAPATDAISIRTFNRNFYGRSGTKSASVYLVSPEVAAAAALTGYLIDPRELGEAPEVPYVEKFEINDNMIIKPPEDREKVEIIKGPNIKPFPLNTPLSDIEKRVLIKVGDDITTDHIMPSNAKLLPLRSNIPELAKHCFEIIDENFSKRAMEWGGGIIVGGSNYGQGSSREHAALAPLQLGVKAVIAKSFARIHKANLINSGILPLTFVDEKDYEDIEVGDVLKIENAVEQVKRGGRITVKNQTKGTTFEVDLEVSDRNREVLIAGGMINYVKSKKKTN</sequence>
<dbReference type="AlphaFoldDB" id="A0A1I1ZQU7"/>
<dbReference type="EMBL" id="FNBS01000028">
    <property type="protein sequence ID" value="SDF87475.1"/>
    <property type="molecule type" value="Genomic_DNA"/>
</dbReference>
<evidence type="ECO:0000259" key="8">
    <source>
        <dbReference type="Pfam" id="PF00694"/>
    </source>
</evidence>
<protein>
    <submittedName>
        <fullName evidence="9">Aconitase</fullName>
    </submittedName>
</protein>
<gene>
    <name evidence="9" type="ORF">SAMN04244560_01381</name>
</gene>
<dbReference type="GO" id="GO:0003994">
    <property type="term" value="F:aconitate hydratase activity"/>
    <property type="evidence" value="ECO:0007669"/>
    <property type="project" value="TreeGrafter"/>
</dbReference>
<evidence type="ECO:0000256" key="2">
    <source>
        <dbReference type="ARBA" id="ARBA00007185"/>
    </source>
</evidence>
<dbReference type="InterPro" id="IPR036008">
    <property type="entry name" value="Aconitase_4Fe-4S_dom"/>
</dbReference>
<dbReference type="FunFam" id="3.30.499.10:FF:000019">
    <property type="entry name" value="Aconitate hydratase"/>
    <property type="match status" value="1"/>
</dbReference>
<comment type="subunit">
    <text evidence="3">Monomer.</text>
</comment>
<dbReference type="InterPro" id="IPR050926">
    <property type="entry name" value="Aconitase/IPM_isomerase"/>
</dbReference>
<accession>A0A1I1ZQU7</accession>
<dbReference type="GO" id="GO:0051539">
    <property type="term" value="F:4 iron, 4 sulfur cluster binding"/>
    <property type="evidence" value="ECO:0007669"/>
    <property type="project" value="TreeGrafter"/>
</dbReference>
<keyword evidence="6" id="KW-0411">Iron-sulfur</keyword>
<evidence type="ECO:0000256" key="5">
    <source>
        <dbReference type="ARBA" id="ARBA00023004"/>
    </source>
</evidence>
<evidence type="ECO:0000256" key="6">
    <source>
        <dbReference type="ARBA" id="ARBA00023014"/>
    </source>
</evidence>
<dbReference type="GO" id="GO:0046872">
    <property type="term" value="F:metal ion binding"/>
    <property type="evidence" value="ECO:0007669"/>
    <property type="project" value="UniProtKB-KW"/>
</dbReference>
<dbReference type="NCBIfam" id="NF001614">
    <property type="entry name" value="PRK00402.1"/>
    <property type="match status" value="1"/>
</dbReference>
<name>A0A1I1ZQU7_THETY</name>
<evidence type="ECO:0000256" key="1">
    <source>
        <dbReference type="ARBA" id="ARBA00001966"/>
    </source>
</evidence>
<evidence type="ECO:0000256" key="4">
    <source>
        <dbReference type="ARBA" id="ARBA00022723"/>
    </source>
</evidence>
<dbReference type="Proteomes" id="UP000183404">
    <property type="component" value="Unassembled WGS sequence"/>
</dbReference>
<dbReference type="PANTHER" id="PTHR43160:SF3">
    <property type="entry name" value="ACONITATE HYDRATASE, MITOCHONDRIAL"/>
    <property type="match status" value="1"/>
</dbReference>
<evidence type="ECO:0000256" key="3">
    <source>
        <dbReference type="ARBA" id="ARBA00011245"/>
    </source>
</evidence>
<comment type="similarity">
    <text evidence="2">Belongs to the aconitase/IPM isomerase family.</text>
</comment>
<dbReference type="NCBIfam" id="TIGR01342">
    <property type="entry name" value="acon_putative"/>
    <property type="match status" value="1"/>
</dbReference>
<dbReference type="Pfam" id="PF00694">
    <property type="entry name" value="Aconitase_C"/>
    <property type="match status" value="1"/>
</dbReference>
<dbReference type="Gene3D" id="3.30.499.10">
    <property type="entry name" value="Aconitase, domain 3"/>
    <property type="match status" value="2"/>
</dbReference>
<feature type="domain" description="Aconitase/3-isopropylmalate dehydratase large subunit alpha/beta/alpha" evidence="7">
    <location>
        <begin position="5"/>
        <end position="405"/>
    </location>
</feature>
<dbReference type="PANTHER" id="PTHR43160">
    <property type="entry name" value="ACONITATE HYDRATASE B"/>
    <property type="match status" value="1"/>
</dbReference>
<dbReference type="PROSITE" id="PS00450">
    <property type="entry name" value="ACONITASE_1"/>
    <property type="match status" value="1"/>
</dbReference>
<evidence type="ECO:0000259" key="7">
    <source>
        <dbReference type="Pfam" id="PF00330"/>
    </source>
</evidence>
<feature type="domain" description="Aconitase A/isopropylmalate dehydratase small subunit swivel" evidence="8">
    <location>
        <begin position="519"/>
        <end position="572"/>
    </location>
</feature>
<comment type="cofactor">
    <cofactor evidence="1">
        <name>[4Fe-4S] cluster</name>
        <dbReference type="ChEBI" id="CHEBI:49883"/>
    </cofactor>
</comment>
<proteinExistence type="inferred from homology"/>
<dbReference type="SUPFAM" id="SSF53732">
    <property type="entry name" value="Aconitase iron-sulfur domain"/>
    <property type="match status" value="1"/>
</dbReference>
<dbReference type="InterPro" id="IPR001030">
    <property type="entry name" value="Acoase/IPM_deHydtase_lsu_aba"/>
</dbReference>
<dbReference type="SUPFAM" id="SSF52016">
    <property type="entry name" value="LeuD/IlvD-like"/>
    <property type="match status" value="1"/>
</dbReference>
<dbReference type="InterPro" id="IPR000573">
    <property type="entry name" value="AconitaseA/IPMdHydase_ssu_swvl"/>
</dbReference>
<dbReference type="RefSeq" id="WP_004402518.1">
    <property type="nucleotide sequence ID" value="NZ_FNBS01000028.1"/>
</dbReference>
<dbReference type="UniPathway" id="UPA00223">
    <property type="reaction ID" value="UER00718"/>
</dbReference>
<organism evidence="9 10">
    <name type="scientific">Thermoanaerobacter thermohydrosulfuricus</name>
    <name type="common">Clostridium thermohydrosulfuricum</name>
    <dbReference type="NCBI Taxonomy" id="1516"/>
    <lineage>
        <taxon>Bacteria</taxon>
        <taxon>Bacillati</taxon>
        <taxon>Bacillota</taxon>
        <taxon>Clostridia</taxon>
        <taxon>Thermoanaerobacterales</taxon>
        <taxon>Thermoanaerobacteraceae</taxon>
        <taxon>Thermoanaerobacter</taxon>
    </lineage>
</organism>
<dbReference type="Gene3D" id="3.20.19.10">
    <property type="entry name" value="Aconitase, domain 4"/>
    <property type="match status" value="1"/>
</dbReference>
<evidence type="ECO:0000313" key="10">
    <source>
        <dbReference type="Proteomes" id="UP000183404"/>
    </source>
</evidence>
<reference evidence="9 10" key="1">
    <citation type="submission" date="2016-10" db="EMBL/GenBank/DDBJ databases">
        <authorList>
            <person name="de Groot N.N."/>
        </authorList>
    </citation>
    <scope>NUCLEOTIDE SEQUENCE [LARGE SCALE GENOMIC DNA]</scope>
    <source>
        <strain evidence="9 10">DSM 569</strain>
    </source>
</reference>
<dbReference type="InterPro" id="IPR015928">
    <property type="entry name" value="Aconitase/3IPM_dehydase_swvl"/>
</dbReference>
<dbReference type="CDD" id="cd01585">
    <property type="entry name" value="AcnA_Bact"/>
    <property type="match status" value="1"/>
</dbReference>
<dbReference type="GO" id="GO:0005829">
    <property type="term" value="C:cytosol"/>
    <property type="evidence" value="ECO:0007669"/>
    <property type="project" value="TreeGrafter"/>
</dbReference>
<keyword evidence="4" id="KW-0479">Metal-binding</keyword>
<dbReference type="InterPro" id="IPR018136">
    <property type="entry name" value="Aconitase_4Fe-4S_BS"/>
</dbReference>
<dbReference type="NCBIfam" id="NF005558">
    <property type="entry name" value="PRK07229.1"/>
    <property type="match status" value="1"/>
</dbReference>
<dbReference type="InterPro" id="IPR015931">
    <property type="entry name" value="Acnase/IPM_dHydase_lsu_aba_1/3"/>
</dbReference>